<dbReference type="GO" id="GO:0004560">
    <property type="term" value="F:alpha-L-fucosidase activity"/>
    <property type="evidence" value="ECO:0007669"/>
    <property type="project" value="InterPro"/>
</dbReference>
<feature type="domain" description="Glycoside hydrolase family 29 N-terminal" evidence="7">
    <location>
        <begin position="34"/>
        <end position="426"/>
    </location>
</feature>
<dbReference type="Proteomes" id="UP000199045">
    <property type="component" value="Unassembled WGS sequence"/>
</dbReference>
<dbReference type="Pfam" id="PF16757">
    <property type="entry name" value="Fucosidase_C"/>
    <property type="match status" value="1"/>
</dbReference>
<dbReference type="RefSeq" id="WP_089830315.1">
    <property type="nucleotide sequence ID" value="NZ_FNBN01000002.1"/>
</dbReference>
<dbReference type="Gene3D" id="2.60.40.1180">
    <property type="entry name" value="Golgi alpha-mannosidase II"/>
    <property type="match status" value="1"/>
</dbReference>
<dbReference type="InterPro" id="IPR016286">
    <property type="entry name" value="FUC_metazoa-typ"/>
</dbReference>
<reference evidence="9 10" key="1">
    <citation type="submission" date="2016-10" db="EMBL/GenBank/DDBJ databases">
        <authorList>
            <person name="de Groot N.N."/>
        </authorList>
    </citation>
    <scope>NUCLEOTIDE SEQUENCE [LARGE SCALE GENOMIC DNA]</scope>
    <source>
        <strain evidence="9 10">DSM 527</strain>
    </source>
</reference>
<evidence type="ECO:0000256" key="6">
    <source>
        <dbReference type="ARBA" id="ARBA00023295"/>
    </source>
</evidence>
<dbReference type="InterPro" id="IPR031919">
    <property type="entry name" value="Fucosidase_C"/>
</dbReference>
<organism evidence="9 10">
    <name type="scientific">Chitinophaga filiformis</name>
    <name type="common">Myxococcus filiformis</name>
    <name type="synonym">Flexibacter filiformis</name>
    <dbReference type="NCBI Taxonomy" id="104663"/>
    <lineage>
        <taxon>Bacteria</taxon>
        <taxon>Pseudomonadati</taxon>
        <taxon>Bacteroidota</taxon>
        <taxon>Chitinophagia</taxon>
        <taxon>Chitinophagales</taxon>
        <taxon>Chitinophagaceae</taxon>
        <taxon>Chitinophaga</taxon>
    </lineage>
</organism>
<comment type="similarity">
    <text evidence="2">Belongs to the glycosyl hydrolase 29 family.</text>
</comment>
<dbReference type="Gene3D" id="3.20.20.80">
    <property type="entry name" value="Glycosidases"/>
    <property type="match status" value="1"/>
</dbReference>
<keyword evidence="5" id="KW-0378">Hydrolase</keyword>
<dbReference type="InterPro" id="IPR017853">
    <property type="entry name" value="GH"/>
</dbReference>
<keyword evidence="6" id="KW-0326">Glycosidase</keyword>
<dbReference type="EMBL" id="FNBN01000002">
    <property type="protein sequence ID" value="SDF52357.1"/>
    <property type="molecule type" value="Genomic_DNA"/>
</dbReference>
<dbReference type="GO" id="GO:0006004">
    <property type="term" value="P:fucose metabolic process"/>
    <property type="evidence" value="ECO:0007669"/>
    <property type="project" value="InterPro"/>
</dbReference>
<dbReference type="SMART" id="SM00812">
    <property type="entry name" value="Alpha_L_fucos"/>
    <property type="match status" value="1"/>
</dbReference>
<dbReference type="InterPro" id="IPR057739">
    <property type="entry name" value="Glyco_hydro_29_N"/>
</dbReference>
<proteinExistence type="inferred from homology"/>
<sequence length="546" mass="61626">MKRRTLLKGALTGVSSIYLSQLYSRSFGLSAIPQAAMAEKFQPNWESLAQYEVPEWYRDAKFGLWAHWGPQCQAEYGDWYGQGMYREGSDQYKYHCEKFGHPSKFGFKDVINEWKADKWDPEELVSLYKQAGAKYFVAMANHHDNLDMYPNKYQSWNSTRVGPKKDIIKGWAAAARANGLPFGVSIHASHTWTWFEAAQQADKSGPYAGVPYDGRLTAAQGKGQWWEGLDPQELYAQNHPLSKQHADGNKQWEWGDGASVPSKAYAEKFYKRTLTLIDNYEPDLVYFDDTVLPLWPVSDVGLRIAAHLYNQSIKKYGKLNAVLTGKILNEQQRKCMVWDIERGQSHEIEPLPWQTDTCIGNWHYDRRVYDNNAYKSAKTVVHTLCDVVSKNGNLMLNVPVRGNGSIDEKERAIVEDVALWMQMNGEAIYGTRPWTVFGEGPAIEPTQTAGNQNQNFNEGKGKAFTAADIRFTTKQRTLYAILLGWPDDRSALIRSLAGKGKVTAVRLLGHDQALAYSQDGTGLRVTLPEQAPGKNAYVLKIEGAIS</sequence>
<comment type="function">
    <text evidence="1">Alpha-L-fucosidase is responsible for hydrolyzing the alpha-1,6-linked fucose joined to the reducing-end N-acetylglucosamine of the carbohydrate moieties of glycoproteins.</text>
</comment>
<dbReference type="STRING" id="104663.SAMN04488121_102169"/>
<feature type="domain" description="Alpha-L-fucosidase C-terminal" evidence="8">
    <location>
        <begin position="466"/>
        <end position="542"/>
    </location>
</feature>
<accession>A0A1G7LS60</accession>
<evidence type="ECO:0000259" key="7">
    <source>
        <dbReference type="Pfam" id="PF01120"/>
    </source>
</evidence>
<dbReference type="AlphaFoldDB" id="A0A1G7LS60"/>
<dbReference type="EC" id="3.2.1.51" evidence="3"/>
<dbReference type="OrthoDB" id="107551at2"/>
<dbReference type="PIRSF" id="PIRSF001092">
    <property type="entry name" value="Alpha-L-fucosidase"/>
    <property type="match status" value="1"/>
</dbReference>
<evidence type="ECO:0000256" key="1">
    <source>
        <dbReference type="ARBA" id="ARBA00004071"/>
    </source>
</evidence>
<dbReference type="InterPro" id="IPR013780">
    <property type="entry name" value="Glyco_hydro_b"/>
</dbReference>
<protein>
    <recommendedName>
        <fullName evidence="3">alpha-L-fucosidase</fullName>
        <ecNumber evidence="3">3.2.1.51</ecNumber>
    </recommendedName>
</protein>
<name>A0A1G7LS60_CHIFI</name>
<evidence type="ECO:0000313" key="10">
    <source>
        <dbReference type="Proteomes" id="UP000199045"/>
    </source>
</evidence>
<dbReference type="PANTHER" id="PTHR10030">
    <property type="entry name" value="ALPHA-L-FUCOSIDASE"/>
    <property type="match status" value="1"/>
</dbReference>
<dbReference type="PANTHER" id="PTHR10030:SF37">
    <property type="entry name" value="ALPHA-L-FUCOSIDASE-RELATED"/>
    <property type="match status" value="1"/>
</dbReference>
<dbReference type="GO" id="GO:0005764">
    <property type="term" value="C:lysosome"/>
    <property type="evidence" value="ECO:0007669"/>
    <property type="project" value="TreeGrafter"/>
</dbReference>
<evidence type="ECO:0000256" key="3">
    <source>
        <dbReference type="ARBA" id="ARBA00012662"/>
    </source>
</evidence>
<gene>
    <name evidence="9" type="ORF">SAMN04488121_102169</name>
</gene>
<evidence type="ECO:0000256" key="2">
    <source>
        <dbReference type="ARBA" id="ARBA00007951"/>
    </source>
</evidence>
<evidence type="ECO:0000259" key="8">
    <source>
        <dbReference type="Pfam" id="PF16757"/>
    </source>
</evidence>
<dbReference type="GO" id="GO:0016139">
    <property type="term" value="P:glycoside catabolic process"/>
    <property type="evidence" value="ECO:0007669"/>
    <property type="project" value="TreeGrafter"/>
</dbReference>
<evidence type="ECO:0000256" key="5">
    <source>
        <dbReference type="ARBA" id="ARBA00022801"/>
    </source>
</evidence>
<dbReference type="InterPro" id="IPR000933">
    <property type="entry name" value="Glyco_hydro_29"/>
</dbReference>
<evidence type="ECO:0000256" key="4">
    <source>
        <dbReference type="ARBA" id="ARBA00022729"/>
    </source>
</evidence>
<dbReference type="Pfam" id="PF01120">
    <property type="entry name" value="Alpha_L_fucos"/>
    <property type="match status" value="1"/>
</dbReference>
<keyword evidence="4" id="KW-0732">Signal</keyword>
<dbReference type="SUPFAM" id="SSF51445">
    <property type="entry name" value="(Trans)glycosidases"/>
    <property type="match status" value="1"/>
</dbReference>
<evidence type="ECO:0000313" key="9">
    <source>
        <dbReference type="EMBL" id="SDF52357.1"/>
    </source>
</evidence>